<feature type="transmembrane region" description="Helical" evidence="1">
    <location>
        <begin position="111"/>
        <end position="133"/>
    </location>
</feature>
<proteinExistence type="predicted"/>
<keyword evidence="1" id="KW-1133">Transmembrane helix</keyword>
<dbReference type="EMBL" id="NVOR01000010">
    <property type="protein sequence ID" value="PED83972.1"/>
    <property type="molecule type" value="Genomic_DNA"/>
</dbReference>
<feature type="transmembrane region" description="Helical" evidence="1">
    <location>
        <begin position="154"/>
        <end position="180"/>
    </location>
</feature>
<feature type="transmembrane region" description="Helical" evidence="1">
    <location>
        <begin position="200"/>
        <end position="225"/>
    </location>
</feature>
<comment type="caution">
    <text evidence="2">The sequence shown here is derived from an EMBL/GenBank/DDBJ whole genome shotgun (WGS) entry which is preliminary data.</text>
</comment>
<feature type="transmembrane region" description="Helical" evidence="1">
    <location>
        <begin position="12"/>
        <end position="36"/>
    </location>
</feature>
<dbReference type="Pfam" id="PF12679">
    <property type="entry name" value="ABC2_membrane_2"/>
    <property type="match status" value="1"/>
</dbReference>
<dbReference type="GO" id="GO:0140359">
    <property type="term" value="F:ABC-type transporter activity"/>
    <property type="evidence" value="ECO:0007669"/>
    <property type="project" value="InterPro"/>
</dbReference>
<dbReference type="GO" id="GO:0005886">
    <property type="term" value="C:plasma membrane"/>
    <property type="evidence" value="ECO:0007669"/>
    <property type="project" value="UniProtKB-SubCell"/>
</dbReference>
<keyword evidence="1" id="KW-0812">Transmembrane</keyword>
<keyword evidence="1" id="KW-0472">Membrane</keyword>
<name>A0AA91VER7_9BACI</name>
<dbReference type="PANTHER" id="PTHR37305:SF1">
    <property type="entry name" value="MEMBRANE PROTEIN"/>
    <property type="match status" value="1"/>
</dbReference>
<feature type="transmembrane region" description="Helical" evidence="1">
    <location>
        <begin position="237"/>
        <end position="255"/>
    </location>
</feature>
<dbReference type="Proteomes" id="UP000221020">
    <property type="component" value="Unassembled WGS sequence"/>
</dbReference>
<sequence>MLRLIQNEYKKIFSHYGIYLMLGFLVIFIVGHGIFIKMHSEHGKSYESNWKQELQMQNSKLIKESQEMPGNFLAYEYNKKTIALNEYRIQHNIPPENTNSLWTFILSNKPFLSFISLFIIALAATSVSSEFNRGTINLIMVRPISRFSFLLSRYMLIVSLCFILIIMLVLLSIGVGYLLFGNSELNTYLVYHNGQVFEEGVVLYISRYFLFAAIDIIAISSIAFMRSTLFQKNTLSLVMSLCIYFTAGTTMRILAQKYDWTKYIIFSNTDLNMYYTGDILIKGMSLSFSITIVLLYLFAFLLISFTTFIKRDIIT</sequence>
<dbReference type="RefSeq" id="WP_097895842.1">
    <property type="nucleotide sequence ID" value="NZ_NVOR01000010.1"/>
</dbReference>
<evidence type="ECO:0000313" key="2">
    <source>
        <dbReference type="EMBL" id="PED83972.1"/>
    </source>
</evidence>
<protein>
    <recommendedName>
        <fullName evidence="4">ABC transporter permease</fullName>
    </recommendedName>
</protein>
<gene>
    <name evidence="2" type="ORF">CON65_03575</name>
</gene>
<feature type="transmembrane region" description="Helical" evidence="1">
    <location>
        <begin position="286"/>
        <end position="309"/>
    </location>
</feature>
<organism evidence="2 3">
    <name type="scientific">Bacillus pseudomycoides</name>
    <dbReference type="NCBI Taxonomy" id="64104"/>
    <lineage>
        <taxon>Bacteria</taxon>
        <taxon>Bacillati</taxon>
        <taxon>Bacillota</taxon>
        <taxon>Bacilli</taxon>
        <taxon>Bacillales</taxon>
        <taxon>Bacillaceae</taxon>
        <taxon>Bacillus</taxon>
        <taxon>Bacillus cereus group</taxon>
    </lineage>
</organism>
<dbReference type="PANTHER" id="PTHR37305">
    <property type="entry name" value="INTEGRAL MEMBRANE PROTEIN-RELATED"/>
    <property type="match status" value="1"/>
</dbReference>
<reference evidence="2 3" key="1">
    <citation type="submission" date="2017-09" db="EMBL/GenBank/DDBJ databases">
        <title>Large-scale bioinformatics analysis of Bacillus genomes uncovers conserved roles of natural products in bacterial physiology.</title>
        <authorList>
            <consortium name="Agbiome Team Llc"/>
            <person name="Bleich R.M."/>
            <person name="Grubbs K.J."/>
            <person name="Santa Maria K.C."/>
            <person name="Allen S.E."/>
            <person name="Farag S."/>
            <person name="Shank E.A."/>
            <person name="Bowers A."/>
        </authorList>
    </citation>
    <scope>NUCLEOTIDE SEQUENCE [LARGE SCALE GENOMIC DNA]</scope>
    <source>
        <strain evidence="2 3">AFS092012</strain>
    </source>
</reference>
<evidence type="ECO:0000313" key="3">
    <source>
        <dbReference type="Proteomes" id="UP000221020"/>
    </source>
</evidence>
<evidence type="ECO:0008006" key="4">
    <source>
        <dbReference type="Google" id="ProtNLM"/>
    </source>
</evidence>
<evidence type="ECO:0000256" key="1">
    <source>
        <dbReference type="SAM" id="Phobius"/>
    </source>
</evidence>
<dbReference type="AlphaFoldDB" id="A0AA91VER7"/>
<accession>A0AA91VER7</accession>